<name>A0A8B5YEK3_BACLI</name>
<protein>
    <submittedName>
        <fullName evidence="1">Uncharacterized protein</fullName>
    </submittedName>
</protein>
<accession>A0A8B5YEK3</accession>
<dbReference type="EMBL" id="NILC01000019">
    <property type="protein sequence ID" value="TWL29571.1"/>
    <property type="molecule type" value="Genomic_DNA"/>
</dbReference>
<dbReference type="Proteomes" id="UP000435910">
    <property type="component" value="Unassembled WGS sequence"/>
</dbReference>
<evidence type="ECO:0000313" key="2">
    <source>
        <dbReference type="Proteomes" id="UP000435910"/>
    </source>
</evidence>
<reference evidence="1 2" key="1">
    <citation type="submission" date="2019-06" db="EMBL/GenBank/DDBJ databases">
        <title>Genome sequence analysis of &gt;100 Bacillus licheniformis strains suggests intrinsic resistance to this species.</title>
        <authorList>
            <person name="Wels M."/>
            <person name="Siezen R.J."/>
            <person name="Johansen E."/>
            <person name="Stuer-Lauridsen B."/>
            <person name="Bjerre K."/>
            <person name="Nielsen B.K.K."/>
        </authorList>
    </citation>
    <scope>NUCLEOTIDE SEQUENCE [LARGE SCALE GENOMIC DNA]</scope>
    <source>
        <strain evidence="1 2">BAC-16736</strain>
    </source>
</reference>
<gene>
    <name evidence="1" type="ORF">CHCC16736_0165</name>
</gene>
<sequence>MRPFIKTAFFLYCHCKKHSKGGILQMIGREGSNRQMGDQNEAN</sequence>
<evidence type="ECO:0000313" key="1">
    <source>
        <dbReference type="EMBL" id="TWL29571.1"/>
    </source>
</evidence>
<proteinExistence type="predicted"/>
<comment type="caution">
    <text evidence="1">The sequence shown here is derived from an EMBL/GenBank/DDBJ whole genome shotgun (WGS) entry which is preliminary data.</text>
</comment>
<organism evidence="1 2">
    <name type="scientific">Bacillus licheniformis</name>
    <dbReference type="NCBI Taxonomy" id="1402"/>
    <lineage>
        <taxon>Bacteria</taxon>
        <taxon>Bacillati</taxon>
        <taxon>Bacillota</taxon>
        <taxon>Bacilli</taxon>
        <taxon>Bacillales</taxon>
        <taxon>Bacillaceae</taxon>
        <taxon>Bacillus</taxon>
    </lineage>
</organism>
<dbReference type="AlphaFoldDB" id="A0A8B5YEK3"/>